<dbReference type="InterPro" id="IPR036804">
    <property type="entry name" value="CheR_N_sf"/>
</dbReference>
<dbReference type="InterPro" id="IPR000780">
    <property type="entry name" value="CheR_MeTrfase"/>
</dbReference>
<evidence type="ECO:0000256" key="4">
    <source>
        <dbReference type="ARBA" id="ARBA00022679"/>
    </source>
</evidence>
<evidence type="ECO:0000256" key="2">
    <source>
        <dbReference type="ARBA" id="ARBA00012534"/>
    </source>
</evidence>
<dbReference type="EC" id="2.1.1.80" evidence="2"/>
<proteinExistence type="predicted"/>
<dbReference type="Gene3D" id="1.25.40.10">
    <property type="entry name" value="Tetratricopeptide repeat domain"/>
    <property type="match status" value="1"/>
</dbReference>
<evidence type="ECO:0000313" key="10">
    <source>
        <dbReference type="Proteomes" id="UP000199468"/>
    </source>
</evidence>
<dbReference type="GO" id="GO:0008168">
    <property type="term" value="F:methyltransferase activity"/>
    <property type="evidence" value="ECO:0007669"/>
    <property type="project" value="UniProtKB-KW"/>
</dbReference>
<feature type="repeat" description="TPR" evidence="6">
    <location>
        <begin position="356"/>
        <end position="389"/>
    </location>
</feature>
<feature type="compositionally biased region" description="Low complexity" evidence="7">
    <location>
        <begin position="304"/>
        <end position="317"/>
    </location>
</feature>
<dbReference type="SUPFAM" id="SSF53335">
    <property type="entry name" value="S-adenosyl-L-methionine-dependent methyltransferases"/>
    <property type="match status" value="1"/>
</dbReference>
<reference evidence="9 10" key="1">
    <citation type="submission" date="2016-10" db="EMBL/GenBank/DDBJ databases">
        <authorList>
            <person name="Varghese N."/>
            <person name="Submissions S."/>
        </authorList>
    </citation>
    <scope>NUCLEOTIDE SEQUENCE [LARGE SCALE GENOMIC DNA]</scope>
    <source>
        <strain evidence="9 10">DSM 26672</strain>
    </source>
</reference>
<dbReference type="PROSITE" id="PS50123">
    <property type="entry name" value="CHER"/>
    <property type="match status" value="1"/>
</dbReference>
<protein>
    <recommendedName>
        <fullName evidence="2">protein-glutamate O-methyltransferase</fullName>
        <ecNumber evidence="2">2.1.1.80</ecNumber>
    </recommendedName>
</protein>
<feature type="region of interest" description="Disordered" evidence="7">
    <location>
        <begin position="292"/>
        <end position="317"/>
    </location>
</feature>
<feature type="domain" description="CheR-type methyltransferase" evidence="8">
    <location>
        <begin position="1"/>
        <end position="242"/>
    </location>
</feature>
<dbReference type="InterPro" id="IPR011990">
    <property type="entry name" value="TPR-like_helical_dom_sf"/>
</dbReference>
<dbReference type="Proteomes" id="UP000199468">
    <property type="component" value="Unassembled WGS sequence"/>
</dbReference>
<dbReference type="RefSeq" id="WP_091856388.1">
    <property type="nucleotide sequence ID" value="NZ_FNBZ01000002.1"/>
</dbReference>
<comment type="catalytic activity">
    <reaction evidence="1">
        <text>L-glutamyl-[protein] + S-adenosyl-L-methionine = [protein]-L-glutamate 5-O-methyl ester + S-adenosyl-L-homocysteine</text>
        <dbReference type="Rhea" id="RHEA:24452"/>
        <dbReference type="Rhea" id="RHEA-COMP:10208"/>
        <dbReference type="Rhea" id="RHEA-COMP:10311"/>
        <dbReference type="ChEBI" id="CHEBI:29973"/>
        <dbReference type="ChEBI" id="CHEBI:57856"/>
        <dbReference type="ChEBI" id="CHEBI:59789"/>
        <dbReference type="ChEBI" id="CHEBI:82795"/>
        <dbReference type="EC" id="2.1.1.80"/>
    </reaction>
</comment>
<dbReference type="InterPro" id="IPR022642">
    <property type="entry name" value="CheR_C"/>
</dbReference>
<dbReference type="Gene3D" id="1.10.155.10">
    <property type="entry name" value="Chemotaxis receptor methyltransferase CheR, N-terminal domain"/>
    <property type="match status" value="1"/>
</dbReference>
<dbReference type="GO" id="GO:0032259">
    <property type="term" value="P:methylation"/>
    <property type="evidence" value="ECO:0007669"/>
    <property type="project" value="UniProtKB-KW"/>
</dbReference>
<dbReference type="Gene3D" id="3.40.50.150">
    <property type="entry name" value="Vaccinia Virus protein VP39"/>
    <property type="match status" value="1"/>
</dbReference>
<dbReference type="SUPFAM" id="SSF47757">
    <property type="entry name" value="Chemotaxis receptor methyltransferase CheR, N-terminal domain"/>
    <property type="match status" value="1"/>
</dbReference>
<dbReference type="SUPFAM" id="SSF48452">
    <property type="entry name" value="TPR-like"/>
    <property type="match status" value="1"/>
</dbReference>
<keyword evidence="10" id="KW-1185">Reference proteome</keyword>
<dbReference type="InterPro" id="IPR019734">
    <property type="entry name" value="TPR_rpt"/>
</dbReference>
<dbReference type="PROSITE" id="PS50005">
    <property type="entry name" value="TPR"/>
    <property type="match status" value="1"/>
</dbReference>
<dbReference type="PANTHER" id="PTHR24422:SF19">
    <property type="entry name" value="CHEMOTAXIS PROTEIN METHYLTRANSFERASE"/>
    <property type="match status" value="1"/>
</dbReference>
<dbReference type="Pfam" id="PF01739">
    <property type="entry name" value="CheR"/>
    <property type="match status" value="1"/>
</dbReference>
<keyword evidence="5" id="KW-0949">S-adenosyl-L-methionine</keyword>
<keyword evidence="3 9" id="KW-0489">Methyltransferase</keyword>
<evidence type="ECO:0000256" key="3">
    <source>
        <dbReference type="ARBA" id="ARBA00022603"/>
    </source>
</evidence>
<accession>A0ABY0NQI2</accession>
<dbReference type="EMBL" id="FNBZ01000002">
    <property type="protein sequence ID" value="SDF89083.1"/>
    <property type="molecule type" value="Genomic_DNA"/>
</dbReference>
<keyword evidence="4" id="KW-0808">Transferase</keyword>
<evidence type="ECO:0000259" key="8">
    <source>
        <dbReference type="PROSITE" id="PS50123"/>
    </source>
</evidence>
<dbReference type="InterPro" id="IPR050903">
    <property type="entry name" value="Bact_Chemotaxis_MeTrfase"/>
</dbReference>
<evidence type="ECO:0000256" key="1">
    <source>
        <dbReference type="ARBA" id="ARBA00001541"/>
    </source>
</evidence>
<dbReference type="PANTHER" id="PTHR24422">
    <property type="entry name" value="CHEMOTAXIS PROTEIN METHYLTRANSFERASE"/>
    <property type="match status" value="1"/>
</dbReference>
<dbReference type="SMART" id="SM00138">
    <property type="entry name" value="MeTrc"/>
    <property type="match status" value="1"/>
</dbReference>
<dbReference type="PRINTS" id="PR00996">
    <property type="entry name" value="CHERMTFRASE"/>
</dbReference>
<evidence type="ECO:0000256" key="5">
    <source>
        <dbReference type="ARBA" id="ARBA00022691"/>
    </source>
</evidence>
<evidence type="ECO:0000256" key="6">
    <source>
        <dbReference type="PROSITE-ProRule" id="PRU00339"/>
    </source>
</evidence>
<evidence type="ECO:0000256" key="7">
    <source>
        <dbReference type="SAM" id="MobiDB-lite"/>
    </source>
</evidence>
<evidence type="ECO:0000313" key="9">
    <source>
        <dbReference type="EMBL" id="SDF89083.1"/>
    </source>
</evidence>
<comment type="caution">
    <text evidence="9">The sequence shown here is derived from an EMBL/GenBank/DDBJ whole genome shotgun (WGS) entry which is preliminary data.</text>
</comment>
<name>A0ABY0NQI2_9HYPH</name>
<gene>
    <name evidence="9" type="ORF">SAMN05421844_102280</name>
</gene>
<dbReference type="InterPro" id="IPR029063">
    <property type="entry name" value="SAM-dependent_MTases_sf"/>
</dbReference>
<sequence length="425" mass="46595">MDETAPIRDFEKLLRETIGLSMETVGASVIRHALKRRMTACAIPDLHAYWAFVTESPAERQELVDAVIVPETWFFRDREAFGAMVRHLREHRTGNRPLRLLSLPCSTGEEPYSIAMALLDAGFPDGSFQIDAIDISTRNLVHAERAIYGKNSFRGTDIAFRDRYFEACDGGFRPHDIVRRHVRFRLGNVLATATNAGQEAYDVAFCRNLLIYFDRETQGAALIRLRQMLADDGLLLVGPAESGLPPLLGFASVRFPRAFAFVKAQAARVKPAEPPAARKPPPAPAKAAPLLQAKPAAPPPTPRPFAQKAPLAAPSAPASDRAAASLAGIERAADAGRLAEVSAAAERHIAEFGPSPDAFYWLGLAHDAADAMEDAMRNYRKALYLAPDHQRALAQLRLLQQRRGDHSGAKALADRLDRLTKRSGT</sequence>
<keyword evidence="6" id="KW-0802">TPR repeat</keyword>
<organism evidence="9 10">
    <name type="scientific">Bosea robiniae</name>
    <dbReference type="NCBI Taxonomy" id="1036780"/>
    <lineage>
        <taxon>Bacteria</taxon>
        <taxon>Pseudomonadati</taxon>
        <taxon>Pseudomonadota</taxon>
        <taxon>Alphaproteobacteria</taxon>
        <taxon>Hyphomicrobiales</taxon>
        <taxon>Boseaceae</taxon>
        <taxon>Bosea</taxon>
    </lineage>
</organism>